<dbReference type="Pfam" id="PF14923">
    <property type="entry name" value="CCDC142"/>
    <property type="match status" value="1"/>
</dbReference>
<dbReference type="Proteomes" id="UP000812440">
    <property type="component" value="Unassembled WGS sequence"/>
</dbReference>
<sequence>ANDITPSDYVISASSAVLTPIMEGIRSLPQEQQISAMSVALTAFMEAWMAHILKEQLKFSLQGALQLRCDFESIRGLLQSPVSGLSPEVVQAGLSLPVFQQSDNAIICLLQQPPRKLYLRPCACPILLCCPPVCRVAVENVSDSLQSLDSLDRRAWERRHTDNLPPN</sequence>
<feature type="non-terminal residue" evidence="2">
    <location>
        <position position="167"/>
    </location>
</feature>
<gene>
    <name evidence="2" type="ORF">GDO86_020022</name>
</gene>
<name>A0A8T2ICL1_9PIPI</name>
<feature type="non-terminal residue" evidence="2">
    <location>
        <position position="1"/>
    </location>
</feature>
<organism evidence="2 3">
    <name type="scientific">Hymenochirus boettgeri</name>
    <name type="common">Congo dwarf clawed frog</name>
    <dbReference type="NCBI Taxonomy" id="247094"/>
    <lineage>
        <taxon>Eukaryota</taxon>
        <taxon>Metazoa</taxon>
        <taxon>Chordata</taxon>
        <taxon>Craniata</taxon>
        <taxon>Vertebrata</taxon>
        <taxon>Euteleostomi</taxon>
        <taxon>Amphibia</taxon>
        <taxon>Batrachia</taxon>
        <taxon>Anura</taxon>
        <taxon>Pipoidea</taxon>
        <taxon>Pipidae</taxon>
        <taxon>Pipinae</taxon>
        <taxon>Hymenochirus</taxon>
    </lineage>
</organism>
<dbReference type="EMBL" id="JAACNH010006365">
    <property type="protein sequence ID" value="KAG8429497.1"/>
    <property type="molecule type" value="Genomic_DNA"/>
</dbReference>
<evidence type="ECO:0000259" key="1">
    <source>
        <dbReference type="Pfam" id="PF14923"/>
    </source>
</evidence>
<reference evidence="2" key="1">
    <citation type="thesis" date="2020" institute="ProQuest LLC" country="789 East Eisenhower Parkway, Ann Arbor, MI, USA">
        <title>Comparative Genomics and Chromosome Evolution.</title>
        <authorList>
            <person name="Mudd A.B."/>
        </authorList>
    </citation>
    <scope>NUCLEOTIDE SEQUENCE</scope>
    <source>
        <strain evidence="2">Female2</strain>
        <tissue evidence="2">Blood</tissue>
    </source>
</reference>
<dbReference type="PANTHER" id="PTHR21436:SF2">
    <property type="entry name" value="COILED-COIL DOMAIN-CONTAINING PROTEIN 142"/>
    <property type="match status" value="1"/>
</dbReference>
<comment type="caution">
    <text evidence="2">The sequence shown here is derived from an EMBL/GenBank/DDBJ whole genome shotgun (WGS) entry which is preliminary data.</text>
</comment>
<dbReference type="PANTHER" id="PTHR21436">
    <property type="entry name" value="COILED-COIL DOMAIN-CONTAINING PROTEIN 142"/>
    <property type="match status" value="1"/>
</dbReference>
<dbReference type="OrthoDB" id="6579237at2759"/>
<accession>A0A8T2ICL1</accession>
<protein>
    <recommendedName>
        <fullName evidence="1">Coiled-coil protein 142 C-terminal domain-containing protein</fullName>
    </recommendedName>
</protein>
<proteinExistence type="predicted"/>
<evidence type="ECO:0000313" key="3">
    <source>
        <dbReference type="Proteomes" id="UP000812440"/>
    </source>
</evidence>
<feature type="domain" description="Coiled-coil protein 142 C-terminal" evidence="1">
    <location>
        <begin position="5"/>
        <end position="152"/>
    </location>
</feature>
<dbReference type="InterPro" id="IPR055350">
    <property type="entry name" value="CCDC142_C"/>
</dbReference>
<evidence type="ECO:0000313" key="2">
    <source>
        <dbReference type="EMBL" id="KAG8429497.1"/>
    </source>
</evidence>
<dbReference type="InterPro" id="IPR026700">
    <property type="entry name" value="CCDC142"/>
</dbReference>
<keyword evidence="3" id="KW-1185">Reference proteome</keyword>
<dbReference type="AlphaFoldDB" id="A0A8T2ICL1"/>